<evidence type="ECO:0000256" key="5">
    <source>
        <dbReference type="SAM" id="MobiDB-lite"/>
    </source>
</evidence>
<comment type="caution">
    <text evidence="7">The sequence shown here is derived from an EMBL/GenBank/DDBJ whole genome shotgun (WGS) entry which is preliminary data.</text>
</comment>
<evidence type="ECO:0000313" key="7">
    <source>
        <dbReference type="EMBL" id="ORY40950.1"/>
    </source>
</evidence>
<keyword evidence="3 6" id="KW-1133">Transmembrane helix</keyword>
<keyword evidence="2 6" id="KW-0812">Transmembrane</keyword>
<name>A0A1Y2C1Q2_9FUNG</name>
<reference evidence="7 8" key="1">
    <citation type="submission" date="2016-07" db="EMBL/GenBank/DDBJ databases">
        <title>Pervasive Adenine N6-methylation of Active Genes in Fungi.</title>
        <authorList>
            <consortium name="DOE Joint Genome Institute"/>
            <person name="Mondo S.J."/>
            <person name="Dannebaum R.O."/>
            <person name="Kuo R.C."/>
            <person name="Labutti K."/>
            <person name="Haridas S."/>
            <person name="Kuo A."/>
            <person name="Salamov A."/>
            <person name="Ahrendt S.R."/>
            <person name="Lipzen A."/>
            <person name="Sullivan W."/>
            <person name="Andreopoulos W.B."/>
            <person name="Clum A."/>
            <person name="Lindquist E."/>
            <person name="Daum C."/>
            <person name="Ramamoorthy G.K."/>
            <person name="Gryganskyi A."/>
            <person name="Culley D."/>
            <person name="Magnuson J.K."/>
            <person name="James T.Y."/>
            <person name="O'Malley M.A."/>
            <person name="Stajich J.E."/>
            <person name="Spatafora J.W."/>
            <person name="Visel A."/>
            <person name="Grigoriev I.V."/>
        </authorList>
    </citation>
    <scope>NUCLEOTIDE SEQUENCE [LARGE SCALE GENOMIC DNA]</scope>
    <source>
        <strain evidence="7 8">JEL800</strain>
    </source>
</reference>
<keyword evidence="4 6" id="KW-0472">Membrane</keyword>
<evidence type="ECO:0000256" key="6">
    <source>
        <dbReference type="SAM" id="Phobius"/>
    </source>
</evidence>
<dbReference type="Proteomes" id="UP000193642">
    <property type="component" value="Unassembled WGS sequence"/>
</dbReference>
<evidence type="ECO:0000256" key="1">
    <source>
        <dbReference type="ARBA" id="ARBA00004141"/>
    </source>
</evidence>
<feature type="transmembrane region" description="Helical" evidence="6">
    <location>
        <begin position="131"/>
        <end position="152"/>
    </location>
</feature>
<dbReference type="Pfam" id="PF00335">
    <property type="entry name" value="Tetraspanin"/>
    <property type="match status" value="1"/>
</dbReference>
<evidence type="ECO:0000256" key="2">
    <source>
        <dbReference type="ARBA" id="ARBA00022692"/>
    </source>
</evidence>
<evidence type="ECO:0000313" key="8">
    <source>
        <dbReference type="Proteomes" id="UP000193642"/>
    </source>
</evidence>
<gene>
    <name evidence="7" type="ORF">BCR33DRAFT_348878</name>
</gene>
<dbReference type="AlphaFoldDB" id="A0A1Y2C1Q2"/>
<protein>
    <recommendedName>
        <fullName evidence="9">Tetraspannin-domain-containing protein</fullName>
    </recommendedName>
</protein>
<dbReference type="OrthoDB" id="2094355at2759"/>
<feature type="region of interest" description="Disordered" evidence="5">
    <location>
        <begin position="1"/>
        <end position="26"/>
    </location>
</feature>
<evidence type="ECO:0000256" key="3">
    <source>
        <dbReference type="ARBA" id="ARBA00022989"/>
    </source>
</evidence>
<dbReference type="GO" id="GO:0016020">
    <property type="term" value="C:membrane"/>
    <property type="evidence" value="ECO:0007669"/>
    <property type="project" value="UniProtKB-SubCell"/>
</dbReference>
<proteinExistence type="predicted"/>
<sequence length="281" mass="30758">MAESVELLGGRTSPKENTKTTKPFVSSLPTQHSIPSMYQYAQYRHESKKWFSRVYLVLVNLALFGFAISLIIAGIAVMKVAAGGADTIGRSVISISREMGIAVTAVGAILILFTVAGTMGAITRHNLALKFYIFGIMVGFVIVLAGGIWFIIMVRNNANKWANQNLGDWKAYTDFQKDTYQVLYTCCGYGPDKNGPYLGAPLFDASGRTDGNQCAQKQYFKDAMNCYDGGNAWHHVYTVVSSVLLAGISIFLLTAVGAADNAKMRKSDIGYQVQYEQLPVR</sequence>
<evidence type="ECO:0000256" key="4">
    <source>
        <dbReference type="ARBA" id="ARBA00023136"/>
    </source>
</evidence>
<feature type="transmembrane region" description="Helical" evidence="6">
    <location>
        <begin position="237"/>
        <end position="259"/>
    </location>
</feature>
<comment type="subcellular location">
    <subcellularLocation>
        <location evidence="1">Membrane</location>
        <topology evidence="1">Multi-pass membrane protein</topology>
    </subcellularLocation>
</comment>
<keyword evidence="8" id="KW-1185">Reference proteome</keyword>
<feature type="transmembrane region" description="Helical" evidence="6">
    <location>
        <begin position="99"/>
        <end position="119"/>
    </location>
</feature>
<feature type="transmembrane region" description="Helical" evidence="6">
    <location>
        <begin position="54"/>
        <end position="79"/>
    </location>
</feature>
<evidence type="ECO:0008006" key="9">
    <source>
        <dbReference type="Google" id="ProtNLM"/>
    </source>
</evidence>
<dbReference type="EMBL" id="MCGO01000033">
    <property type="protein sequence ID" value="ORY40950.1"/>
    <property type="molecule type" value="Genomic_DNA"/>
</dbReference>
<dbReference type="InterPro" id="IPR018499">
    <property type="entry name" value="Tetraspanin/Peripherin"/>
</dbReference>
<accession>A0A1Y2C1Q2</accession>
<organism evidence="7 8">
    <name type="scientific">Rhizoclosmatium globosum</name>
    <dbReference type="NCBI Taxonomy" id="329046"/>
    <lineage>
        <taxon>Eukaryota</taxon>
        <taxon>Fungi</taxon>
        <taxon>Fungi incertae sedis</taxon>
        <taxon>Chytridiomycota</taxon>
        <taxon>Chytridiomycota incertae sedis</taxon>
        <taxon>Chytridiomycetes</taxon>
        <taxon>Chytridiales</taxon>
        <taxon>Chytriomycetaceae</taxon>
        <taxon>Rhizoclosmatium</taxon>
    </lineage>
</organism>